<sequence length="407" mass="46805">MAGLALLVVNLDGYPIIDKFARPGSDDGHNLLDARKKIKVTPNGSISPLRSTDGIHTFFNTSSPVAYNVRRPPHYQIPEDSYPEAQMDAIKQHGFRSQQHTNRKFTQIKELVSRVPWEPTSEATGSIAEASPIASRQFNLDVKGWSKSKKRYNNRQSKLSKEIKAESPPATVSNSNLNATKKRAYTRRSNTNTKKAQQDNNQPNIKSSLDQFLTSSQLNIEVSEPSTSSSKTRVKQYEDEDEEEEEEDIQEELEHFRAYTNYLNNRRDSVLPKRPRSPPPPPPSRLSKKLKNNKGGYSIASRSLKRKAKDFRVRTTIVIFKTREEGFKAFATIERLRNRYGDITILDKYECDHRGHEGVHSYYLYTATDEDSNPQFIYDAIEPYASHHIPWTHLPEYLRDKFTWNEL</sequence>
<evidence type="ECO:0000313" key="3">
    <source>
        <dbReference type="Proteomes" id="UP000070444"/>
    </source>
</evidence>
<organism evidence="2 3">
    <name type="scientific">Conidiobolus coronatus (strain ATCC 28846 / CBS 209.66 / NRRL 28638)</name>
    <name type="common">Delacroixia coronata</name>
    <dbReference type="NCBI Taxonomy" id="796925"/>
    <lineage>
        <taxon>Eukaryota</taxon>
        <taxon>Fungi</taxon>
        <taxon>Fungi incertae sedis</taxon>
        <taxon>Zoopagomycota</taxon>
        <taxon>Entomophthoromycotina</taxon>
        <taxon>Entomophthoromycetes</taxon>
        <taxon>Entomophthorales</taxon>
        <taxon>Ancylistaceae</taxon>
        <taxon>Conidiobolus</taxon>
    </lineage>
</organism>
<feature type="compositionally biased region" description="Polar residues" evidence="1">
    <location>
        <begin position="219"/>
        <end position="231"/>
    </location>
</feature>
<name>A0A137P3K9_CONC2</name>
<feature type="compositionally biased region" description="Acidic residues" evidence="1">
    <location>
        <begin position="238"/>
        <end position="250"/>
    </location>
</feature>
<protein>
    <submittedName>
        <fullName evidence="2">Uncharacterized protein</fullName>
    </submittedName>
</protein>
<feature type="region of interest" description="Disordered" evidence="1">
    <location>
        <begin position="264"/>
        <end position="295"/>
    </location>
</feature>
<accession>A0A137P3K9</accession>
<dbReference type="AlphaFoldDB" id="A0A137P3K9"/>
<proteinExistence type="predicted"/>
<reference evidence="2 3" key="1">
    <citation type="journal article" date="2015" name="Genome Biol. Evol.">
        <title>Phylogenomic analyses indicate that early fungi evolved digesting cell walls of algal ancestors of land plants.</title>
        <authorList>
            <person name="Chang Y."/>
            <person name="Wang S."/>
            <person name="Sekimoto S."/>
            <person name="Aerts A.L."/>
            <person name="Choi C."/>
            <person name="Clum A."/>
            <person name="LaButti K.M."/>
            <person name="Lindquist E.A."/>
            <person name="Yee Ngan C."/>
            <person name="Ohm R.A."/>
            <person name="Salamov A.A."/>
            <person name="Grigoriev I.V."/>
            <person name="Spatafora J.W."/>
            <person name="Berbee M.L."/>
        </authorList>
    </citation>
    <scope>NUCLEOTIDE SEQUENCE [LARGE SCALE GENOMIC DNA]</scope>
    <source>
        <strain evidence="2 3">NRRL 28638</strain>
    </source>
</reference>
<feature type="region of interest" description="Disordered" evidence="1">
    <location>
        <begin position="219"/>
        <end position="250"/>
    </location>
</feature>
<gene>
    <name evidence="2" type="ORF">CONCODRAFT_165668</name>
</gene>
<dbReference type="Proteomes" id="UP000070444">
    <property type="component" value="Unassembled WGS sequence"/>
</dbReference>
<evidence type="ECO:0000313" key="2">
    <source>
        <dbReference type="EMBL" id="KXN69593.1"/>
    </source>
</evidence>
<feature type="compositionally biased region" description="Polar residues" evidence="1">
    <location>
        <begin position="187"/>
        <end position="206"/>
    </location>
</feature>
<keyword evidence="3" id="KW-1185">Reference proteome</keyword>
<dbReference type="EMBL" id="KQ964530">
    <property type="protein sequence ID" value="KXN69593.1"/>
    <property type="molecule type" value="Genomic_DNA"/>
</dbReference>
<feature type="compositionally biased region" description="Polar residues" evidence="1">
    <location>
        <begin position="170"/>
        <end position="179"/>
    </location>
</feature>
<feature type="region of interest" description="Disordered" evidence="1">
    <location>
        <begin position="149"/>
        <end position="206"/>
    </location>
</feature>
<evidence type="ECO:0000256" key="1">
    <source>
        <dbReference type="SAM" id="MobiDB-lite"/>
    </source>
</evidence>